<keyword evidence="5 10" id="KW-1133">Transmembrane helix</keyword>
<accession>A0A834WA42</accession>
<gene>
    <name evidence="11" type="ORF">G2W53_036297</name>
</gene>
<dbReference type="AlphaFoldDB" id="A0A834WA42"/>
<comment type="caution">
    <text evidence="11">The sequence shown here is derived from an EMBL/GenBank/DDBJ whole genome shotgun (WGS) entry which is preliminary data.</text>
</comment>
<dbReference type="GO" id="GO:0005789">
    <property type="term" value="C:endoplasmic reticulum membrane"/>
    <property type="evidence" value="ECO:0007669"/>
    <property type="project" value="UniProtKB-SubCell"/>
</dbReference>
<evidence type="ECO:0000256" key="2">
    <source>
        <dbReference type="ARBA" id="ARBA00022448"/>
    </source>
</evidence>
<keyword evidence="7" id="KW-0927">Auxin signaling pathway</keyword>
<keyword evidence="12" id="KW-1185">Reference proteome</keyword>
<evidence type="ECO:0000313" key="12">
    <source>
        <dbReference type="Proteomes" id="UP000634136"/>
    </source>
</evidence>
<evidence type="ECO:0000256" key="9">
    <source>
        <dbReference type="ARBA" id="ARBA00025752"/>
    </source>
</evidence>
<feature type="transmembrane region" description="Helical" evidence="10">
    <location>
        <begin position="74"/>
        <end position="95"/>
    </location>
</feature>
<keyword evidence="4" id="KW-0256">Endoplasmic reticulum</keyword>
<proteinExistence type="inferred from homology"/>
<dbReference type="Pfam" id="PF03547">
    <property type="entry name" value="Mem_trans"/>
    <property type="match status" value="2"/>
</dbReference>
<feature type="transmembrane region" description="Helical" evidence="10">
    <location>
        <begin position="14"/>
        <end position="32"/>
    </location>
</feature>
<evidence type="ECO:0000256" key="4">
    <source>
        <dbReference type="ARBA" id="ARBA00022824"/>
    </source>
</evidence>
<name>A0A834WA42_9FABA</name>
<keyword evidence="3 10" id="KW-0812">Transmembrane</keyword>
<feature type="transmembrane region" description="Helical" evidence="10">
    <location>
        <begin position="178"/>
        <end position="197"/>
    </location>
</feature>
<sequence>MGFWEVLEVASDPVLQVLLISGLGALMASHYFNHLLSPDFRKSLNKIVFIVFTPSLIFSSFANTVSLQDMLSWWFMPLNIALTFLIGGVMGWMIVKVLKPNPKLHGNLGNLPIVIIPAICDEKGGPFGSPDACRSNALSYSSFSLAQIVMKKPNESFLQRLTHILYHILKQLMAPPTIATILGFVFGGITLLRNLIIGQNAPLRLIQHTIQLLGDGTIPCITLLLGGNLTQGMKSWSVKPWVLVGILVSRFVIQPAIGMLIVKMAANFGFLPVDPLFHYVLVMQYAMPPAMNISTMAQLFDVGEEECSVILLWSYGAAAIALTAWSTFLMCLFS</sequence>
<feature type="transmembrane region" description="Helical" evidence="10">
    <location>
        <begin position="241"/>
        <end position="262"/>
    </location>
</feature>
<comment type="subcellular location">
    <subcellularLocation>
        <location evidence="1">Endoplasmic reticulum membrane</location>
        <topology evidence="1">Multi-pass membrane protein</topology>
    </subcellularLocation>
</comment>
<evidence type="ECO:0000256" key="6">
    <source>
        <dbReference type="ARBA" id="ARBA00023136"/>
    </source>
</evidence>
<dbReference type="EMBL" id="JAAIUW010000011">
    <property type="protein sequence ID" value="KAF7809554.1"/>
    <property type="molecule type" value="Genomic_DNA"/>
</dbReference>
<dbReference type="GO" id="GO:0009734">
    <property type="term" value="P:auxin-activated signaling pathway"/>
    <property type="evidence" value="ECO:0007669"/>
    <property type="project" value="UniProtKB-KW"/>
</dbReference>
<dbReference type="GO" id="GO:0080162">
    <property type="term" value="P:endoplasmic reticulum to cytosol auxin transport"/>
    <property type="evidence" value="ECO:0007669"/>
    <property type="project" value="InterPro"/>
</dbReference>
<dbReference type="PANTHER" id="PTHR31651:SF3">
    <property type="entry name" value="PROTEIN PIN-LIKES 7"/>
    <property type="match status" value="1"/>
</dbReference>
<keyword evidence="2" id="KW-0813">Transport</keyword>
<dbReference type="InterPro" id="IPR004776">
    <property type="entry name" value="Mem_transp_PIN-like"/>
</dbReference>
<evidence type="ECO:0000256" key="7">
    <source>
        <dbReference type="ARBA" id="ARBA00023294"/>
    </source>
</evidence>
<dbReference type="OrthoDB" id="191139at2759"/>
<comment type="similarity">
    <text evidence="9">Belongs to the auxin efflux carrier (TC 2.A.69.2) family.</text>
</comment>
<feature type="transmembrane region" description="Helical" evidence="10">
    <location>
        <begin position="310"/>
        <end position="333"/>
    </location>
</feature>
<reference evidence="11" key="1">
    <citation type="submission" date="2020-09" db="EMBL/GenBank/DDBJ databases">
        <title>Genome-Enabled Discovery of Anthraquinone Biosynthesis in Senna tora.</title>
        <authorList>
            <person name="Kang S.-H."/>
            <person name="Pandey R.P."/>
            <person name="Lee C.-M."/>
            <person name="Sim J.-S."/>
            <person name="Jeong J.-T."/>
            <person name="Choi B.-S."/>
            <person name="Jung M."/>
            <person name="Ginzburg D."/>
            <person name="Zhao K."/>
            <person name="Won S.Y."/>
            <person name="Oh T.-J."/>
            <person name="Yu Y."/>
            <person name="Kim N.-H."/>
            <person name="Lee O.R."/>
            <person name="Lee T.-H."/>
            <person name="Bashyal P."/>
            <person name="Kim T.-S."/>
            <person name="Lee W.-H."/>
            <person name="Kawkins C."/>
            <person name="Kim C.-K."/>
            <person name="Kim J.S."/>
            <person name="Ahn B.O."/>
            <person name="Rhee S.Y."/>
            <person name="Sohng J.K."/>
        </authorList>
    </citation>
    <scope>NUCLEOTIDE SEQUENCE</scope>
    <source>
        <tissue evidence="11">Leaf</tissue>
    </source>
</reference>
<evidence type="ECO:0000256" key="1">
    <source>
        <dbReference type="ARBA" id="ARBA00004477"/>
    </source>
</evidence>
<feature type="transmembrane region" description="Helical" evidence="10">
    <location>
        <begin position="44"/>
        <end position="62"/>
    </location>
</feature>
<evidence type="ECO:0000256" key="3">
    <source>
        <dbReference type="ARBA" id="ARBA00022692"/>
    </source>
</evidence>
<dbReference type="Proteomes" id="UP000634136">
    <property type="component" value="Unassembled WGS sequence"/>
</dbReference>
<organism evidence="11 12">
    <name type="scientific">Senna tora</name>
    <dbReference type="NCBI Taxonomy" id="362788"/>
    <lineage>
        <taxon>Eukaryota</taxon>
        <taxon>Viridiplantae</taxon>
        <taxon>Streptophyta</taxon>
        <taxon>Embryophyta</taxon>
        <taxon>Tracheophyta</taxon>
        <taxon>Spermatophyta</taxon>
        <taxon>Magnoliopsida</taxon>
        <taxon>eudicotyledons</taxon>
        <taxon>Gunneridae</taxon>
        <taxon>Pentapetalae</taxon>
        <taxon>rosids</taxon>
        <taxon>fabids</taxon>
        <taxon>Fabales</taxon>
        <taxon>Fabaceae</taxon>
        <taxon>Caesalpinioideae</taxon>
        <taxon>Cassia clade</taxon>
        <taxon>Senna</taxon>
    </lineage>
</organism>
<keyword evidence="6 10" id="KW-0472">Membrane</keyword>
<evidence type="ECO:0000256" key="5">
    <source>
        <dbReference type="ARBA" id="ARBA00022989"/>
    </source>
</evidence>
<dbReference type="InterPro" id="IPR045033">
    <property type="entry name" value="PILS1/3/4/5/7"/>
</dbReference>
<dbReference type="PANTHER" id="PTHR31651">
    <property type="match status" value="1"/>
</dbReference>
<comment type="function">
    <text evidence="8">Involved in cellular auxin homeostasis by regulating auxin metabolism. Regulates intracellular auxin accumulation at the endoplasmic reticulum and thus auxin availability for nuclear auxin signaling.</text>
</comment>
<evidence type="ECO:0000256" key="8">
    <source>
        <dbReference type="ARBA" id="ARBA00025100"/>
    </source>
</evidence>
<evidence type="ECO:0000256" key="10">
    <source>
        <dbReference type="SAM" id="Phobius"/>
    </source>
</evidence>
<protein>
    <submittedName>
        <fullName evidence="11">Protein PIN-LIKES 7-like</fullName>
    </submittedName>
</protein>
<evidence type="ECO:0000313" key="11">
    <source>
        <dbReference type="EMBL" id="KAF7809554.1"/>
    </source>
</evidence>